<keyword evidence="2" id="KW-1185">Reference proteome</keyword>
<evidence type="ECO:0000313" key="2">
    <source>
        <dbReference type="Proteomes" id="UP001165960"/>
    </source>
</evidence>
<accession>A0ACC2RF10</accession>
<reference evidence="1" key="1">
    <citation type="submission" date="2022-04" db="EMBL/GenBank/DDBJ databases">
        <title>Genome of the entomopathogenic fungus Entomophthora muscae.</title>
        <authorList>
            <person name="Elya C."/>
            <person name="Lovett B.R."/>
            <person name="Lee E."/>
            <person name="Macias A.M."/>
            <person name="Hajek A.E."/>
            <person name="De Bivort B.L."/>
            <person name="Kasson M.T."/>
            <person name="De Fine Licht H.H."/>
            <person name="Stajich J.E."/>
        </authorList>
    </citation>
    <scope>NUCLEOTIDE SEQUENCE</scope>
    <source>
        <strain evidence="1">Berkeley</strain>
    </source>
</reference>
<gene>
    <name evidence="1" type="ORF">DSO57_1032431</name>
</gene>
<proteinExistence type="predicted"/>
<sequence>MLKKGFQAQIVKGFHTSSSQFARHSNIRRGKAVCDPPLQPAPKSEFFASLPNKSTFFNTDRFRFQNRPGGLAQTNLKDTPIQPTVPSEIDSFQFGIGPEENKFIVETAPTPIADANFAFGKDALKYTEAGKLVMKSVSLLTANAKQITAFNIQKCIEKFGKTPRDSGSPEVQAAIWTLRIRNLEAHGAAHHKDSHNRRRLIMMYHKRAKILRYLKRESIERYIKALQVLGITQEMVEGEISIRQKHN</sequence>
<dbReference type="Proteomes" id="UP001165960">
    <property type="component" value="Unassembled WGS sequence"/>
</dbReference>
<organism evidence="1 2">
    <name type="scientific">Entomophthora muscae</name>
    <dbReference type="NCBI Taxonomy" id="34485"/>
    <lineage>
        <taxon>Eukaryota</taxon>
        <taxon>Fungi</taxon>
        <taxon>Fungi incertae sedis</taxon>
        <taxon>Zoopagomycota</taxon>
        <taxon>Entomophthoromycotina</taxon>
        <taxon>Entomophthoromycetes</taxon>
        <taxon>Entomophthorales</taxon>
        <taxon>Entomophthoraceae</taxon>
        <taxon>Entomophthora</taxon>
    </lineage>
</organism>
<comment type="caution">
    <text evidence="1">The sequence shown here is derived from an EMBL/GenBank/DDBJ whole genome shotgun (WGS) entry which is preliminary data.</text>
</comment>
<evidence type="ECO:0000313" key="1">
    <source>
        <dbReference type="EMBL" id="KAJ9048677.1"/>
    </source>
</evidence>
<name>A0ACC2RF10_9FUNG</name>
<dbReference type="EMBL" id="QTSX02007343">
    <property type="protein sequence ID" value="KAJ9048677.1"/>
    <property type="molecule type" value="Genomic_DNA"/>
</dbReference>
<protein>
    <submittedName>
        <fullName evidence="1">Uncharacterized protein</fullName>
    </submittedName>
</protein>